<reference evidence="9" key="2">
    <citation type="submission" date="2023-05" db="EMBL/GenBank/DDBJ databases">
        <authorList>
            <person name="Schelkunov M.I."/>
        </authorList>
    </citation>
    <scope>NUCLEOTIDE SEQUENCE</scope>
    <source>
        <strain evidence="9">Hsosn_3</strain>
        <tissue evidence="9">Leaf</tissue>
    </source>
</reference>
<dbReference type="PANTHER" id="PTHR48044">
    <property type="entry name" value="GLYCOSYLTRANSFERASE"/>
    <property type="match status" value="1"/>
</dbReference>
<dbReference type="Proteomes" id="UP001237642">
    <property type="component" value="Unassembled WGS sequence"/>
</dbReference>
<evidence type="ECO:0000256" key="3">
    <source>
        <dbReference type="ARBA" id="ARBA00022676"/>
    </source>
</evidence>
<dbReference type="AlphaFoldDB" id="A0AAD8MBM3"/>
<accession>A0AAD8MBM3</accession>
<dbReference type="PANTHER" id="PTHR48044:SF22">
    <property type="entry name" value="GLYCOSYLTRANSFERASE"/>
    <property type="match status" value="1"/>
</dbReference>
<comment type="pathway">
    <text evidence="1">Secondary metabolite biosynthesis; terpenoid biosynthesis.</text>
</comment>
<dbReference type="InterPro" id="IPR058980">
    <property type="entry name" value="Glyco_transf_N"/>
</dbReference>
<dbReference type="CDD" id="cd03784">
    <property type="entry name" value="GT1_Gtf-like"/>
    <property type="match status" value="1"/>
</dbReference>
<evidence type="ECO:0000256" key="6">
    <source>
        <dbReference type="RuleBase" id="RU003718"/>
    </source>
</evidence>
<keyword evidence="10" id="KW-1185">Reference proteome</keyword>
<dbReference type="GO" id="GO:0016138">
    <property type="term" value="P:glycoside biosynthetic process"/>
    <property type="evidence" value="ECO:0007669"/>
    <property type="project" value="UniProtKB-ARBA"/>
</dbReference>
<evidence type="ECO:0000313" key="10">
    <source>
        <dbReference type="Proteomes" id="UP001237642"/>
    </source>
</evidence>
<evidence type="ECO:0000259" key="8">
    <source>
        <dbReference type="Pfam" id="PF26168"/>
    </source>
</evidence>
<proteinExistence type="inferred from homology"/>
<dbReference type="InterPro" id="IPR002213">
    <property type="entry name" value="UDP_glucos_trans"/>
</dbReference>
<dbReference type="Pfam" id="PF26168">
    <property type="entry name" value="Glyco_transf_N"/>
    <property type="match status" value="1"/>
</dbReference>
<evidence type="ECO:0000256" key="7">
    <source>
        <dbReference type="RuleBase" id="RU362057"/>
    </source>
</evidence>
<feature type="domain" description="Glycosyltransferase N-terminal" evidence="8">
    <location>
        <begin position="16"/>
        <end position="242"/>
    </location>
</feature>
<keyword evidence="3 6" id="KW-0328">Glycosyltransferase</keyword>
<name>A0AAD8MBM3_9APIA</name>
<protein>
    <recommendedName>
        <fullName evidence="7">Glycosyltransferase</fullName>
        <ecNumber evidence="7">2.4.1.-</ecNumber>
    </recommendedName>
</protein>
<evidence type="ECO:0000256" key="5">
    <source>
        <dbReference type="ARBA" id="ARBA00023229"/>
    </source>
</evidence>
<organism evidence="9 10">
    <name type="scientific">Heracleum sosnowskyi</name>
    <dbReference type="NCBI Taxonomy" id="360622"/>
    <lineage>
        <taxon>Eukaryota</taxon>
        <taxon>Viridiplantae</taxon>
        <taxon>Streptophyta</taxon>
        <taxon>Embryophyta</taxon>
        <taxon>Tracheophyta</taxon>
        <taxon>Spermatophyta</taxon>
        <taxon>Magnoliopsida</taxon>
        <taxon>eudicotyledons</taxon>
        <taxon>Gunneridae</taxon>
        <taxon>Pentapetalae</taxon>
        <taxon>asterids</taxon>
        <taxon>campanulids</taxon>
        <taxon>Apiales</taxon>
        <taxon>Apiaceae</taxon>
        <taxon>Apioideae</taxon>
        <taxon>apioid superclade</taxon>
        <taxon>Tordylieae</taxon>
        <taxon>Tordyliinae</taxon>
        <taxon>Heracleum</taxon>
    </lineage>
</organism>
<dbReference type="GO" id="GO:0008299">
    <property type="term" value="P:isoprenoid biosynthetic process"/>
    <property type="evidence" value="ECO:0007669"/>
    <property type="project" value="UniProtKB-KW"/>
</dbReference>
<reference evidence="9" key="1">
    <citation type="submission" date="2023-02" db="EMBL/GenBank/DDBJ databases">
        <title>Genome of toxic invasive species Heracleum sosnowskyi carries increased number of genes despite the absence of recent whole-genome duplications.</title>
        <authorList>
            <person name="Schelkunov M."/>
            <person name="Shtratnikova V."/>
            <person name="Makarenko M."/>
            <person name="Klepikova A."/>
            <person name="Omelchenko D."/>
            <person name="Novikova G."/>
            <person name="Obukhova E."/>
            <person name="Bogdanov V."/>
            <person name="Penin A."/>
            <person name="Logacheva M."/>
        </authorList>
    </citation>
    <scope>NUCLEOTIDE SEQUENCE</scope>
    <source>
        <strain evidence="9">Hsosn_3</strain>
        <tissue evidence="9">Leaf</tissue>
    </source>
</reference>
<evidence type="ECO:0000313" key="9">
    <source>
        <dbReference type="EMBL" id="KAK1366183.1"/>
    </source>
</evidence>
<dbReference type="GO" id="GO:0008194">
    <property type="term" value="F:UDP-glycosyltransferase activity"/>
    <property type="evidence" value="ECO:0007669"/>
    <property type="project" value="InterPro"/>
</dbReference>
<sequence length="439" mass="48802">MAANKSNVVQTNKIPVVLVMVPFPAQGHINQLLQLSTTISATSDIPVHFVTTDTLLHQAKSRFAGAPLTNINFHEFTVPSFLAAPSQNSGKLSGLFQPSAEAAMHLRHPVAELLALLSVTTHRLVLIYDFLSSVTVQDFISLPNVEGYSFQGVSAFMAFTFFWELYGKPNIINDATVEYLPPIDSSFPPEFVEHITRNLKLLNLITGFLYDGCRLLEGKYIDLINSKEMMGPDVKQWALGPFDLLEVTPKKEPSERHKSLKWLDEQSEKSVIYVCFGTSVSISDEQVEELAIGLEKSGKKFIWVLRVADKEALPREEGAKGAKLPDGYEERVKEQGIIIRDWAPQIEILAHSSTGGFLTHCGWNSCMESLTMGVPIAAWPMHCDQPRNSLLITKGLKTGEQIRKRAEEVSVDLWGSVAKGGITRAELESFLLHITRELI</sequence>
<evidence type="ECO:0000256" key="4">
    <source>
        <dbReference type="ARBA" id="ARBA00022679"/>
    </source>
</evidence>
<dbReference type="Pfam" id="PF00201">
    <property type="entry name" value="UDPGT"/>
    <property type="match status" value="1"/>
</dbReference>
<dbReference type="FunFam" id="3.40.50.2000:FF:000060">
    <property type="entry name" value="Glycosyltransferase"/>
    <property type="match status" value="1"/>
</dbReference>
<dbReference type="SUPFAM" id="SSF53756">
    <property type="entry name" value="UDP-Glycosyltransferase/glycogen phosphorylase"/>
    <property type="match status" value="1"/>
</dbReference>
<dbReference type="EMBL" id="JAUIZM010000009">
    <property type="protein sequence ID" value="KAK1366183.1"/>
    <property type="molecule type" value="Genomic_DNA"/>
</dbReference>
<dbReference type="InterPro" id="IPR035595">
    <property type="entry name" value="UDP_glycos_trans_CS"/>
</dbReference>
<dbReference type="Gene3D" id="3.40.50.2000">
    <property type="entry name" value="Glycogen Phosphorylase B"/>
    <property type="match status" value="2"/>
</dbReference>
<evidence type="ECO:0000256" key="1">
    <source>
        <dbReference type="ARBA" id="ARBA00004721"/>
    </source>
</evidence>
<comment type="caution">
    <text evidence="9">The sequence shown here is derived from an EMBL/GenBank/DDBJ whole genome shotgun (WGS) entry which is preliminary data.</text>
</comment>
<keyword evidence="4 6" id="KW-0808">Transferase</keyword>
<evidence type="ECO:0000256" key="2">
    <source>
        <dbReference type="ARBA" id="ARBA00009995"/>
    </source>
</evidence>
<dbReference type="EC" id="2.4.1.-" evidence="7"/>
<gene>
    <name evidence="9" type="ORF">POM88_041744</name>
</gene>
<comment type="similarity">
    <text evidence="2 6">Belongs to the UDP-glycosyltransferase family.</text>
</comment>
<keyword evidence="5" id="KW-0414">Isoprene biosynthesis</keyword>
<dbReference type="PROSITE" id="PS00375">
    <property type="entry name" value="UDPGT"/>
    <property type="match status" value="1"/>
</dbReference>